<dbReference type="InterPro" id="IPR013830">
    <property type="entry name" value="SGNH_hydro"/>
</dbReference>
<protein>
    <recommendedName>
        <fullName evidence="1">SGNH hydrolase-type esterase domain-containing protein</fullName>
    </recommendedName>
</protein>
<dbReference type="EMBL" id="MVDE01000001">
    <property type="protein sequence ID" value="PKQ69442.1"/>
    <property type="molecule type" value="Genomic_DNA"/>
</dbReference>
<accession>A0A2N3IGJ4</accession>
<dbReference type="InterPro" id="IPR051532">
    <property type="entry name" value="Ester_Hydrolysis_Enzymes"/>
</dbReference>
<keyword evidence="3" id="KW-1185">Reference proteome</keyword>
<dbReference type="AlphaFoldDB" id="A0A2N3IGJ4"/>
<dbReference type="GO" id="GO:0016788">
    <property type="term" value="F:hydrolase activity, acting on ester bonds"/>
    <property type="evidence" value="ECO:0007669"/>
    <property type="project" value="UniProtKB-ARBA"/>
</dbReference>
<dbReference type="SUPFAM" id="SSF52266">
    <property type="entry name" value="SGNH hydrolase"/>
    <property type="match status" value="1"/>
</dbReference>
<sequence>MRKFLIVSLLSCFCLFGCQERVVKIACIGDSITQGFGRDNQDSYPNQMNAMLGENKEVRNFGVGGRTMLKKGDYPLWKESAFTEALQYKADVAVILLGTNDSKPQNWDQYGNEFYSNYLSMIDTLKTTNPKMQIFVCYPPRAFAQVWGIRDSVIVNGVIPVVDSILTQRDVKLIDLHSAMYNNEDLFPDKIHPNKIGYKRMAEIVDEAISK</sequence>
<evidence type="ECO:0000313" key="3">
    <source>
        <dbReference type="Proteomes" id="UP000233618"/>
    </source>
</evidence>
<dbReference type="PANTHER" id="PTHR30383">
    <property type="entry name" value="THIOESTERASE 1/PROTEASE 1/LYSOPHOSPHOLIPASE L1"/>
    <property type="match status" value="1"/>
</dbReference>
<name>A0A2N3IGJ4_9BACT</name>
<dbReference type="Pfam" id="PF13472">
    <property type="entry name" value="Lipase_GDSL_2"/>
    <property type="match status" value="1"/>
</dbReference>
<comment type="caution">
    <text evidence="2">The sequence shown here is derived from an EMBL/GenBank/DDBJ whole genome shotgun (WGS) entry which is preliminary data.</text>
</comment>
<dbReference type="InterPro" id="IPR036514">
    <property type="entry name" value="SGNH_hydro_sf"/>
</dbReference>
<evidence type="ECO:0000259" key="1">
    <source>
        <dbReference type="Pfam" id="PF13472"/>
    </source>
</evidence>
<reference evidence="2 3" key="1">
    <citation type="journal article" date="2017" name="Front. Microbiol.">
        <title>Labilibaculum manganireducens gen. nov., sp. nov. and Labilibaculum filiforme sp. nov., Novel Bacteroidetes Isolated from Subsurface Sediments of the Baltic Sea.</title>
        <authorList>
            <person name="Vandieken V."/>
            <person name="Marshall I.P."/>
            <person name="Niemann H."/>
            <person name="Engelen B."/>
            <person name="Cypionka H."/>
        </authorList>
    </citation>
    <scope>NUCLEOTIDE SEQUENCE [LARGE SCALE GENOMIC DNA]</scope>
    <source>
        <strain evidence="2 3">59.10-2M</strain>
    </source>
</reference>
<gene>
    <name evidence="2" type="ORF">BZG01_00475</name>
</gene>
<feature type="domain" description="SGNH hydrolase-type esterase" evidence="1">
    <location>
        <begin position="27"/>
        <end position="200"/>
    </location>
</feature>
<dbReference type="Gene3D" id="3.40.50.1110">
    <property type="entry name" value="SGNH hydrolase"/>
    <property type="match status" value="1"/>
</dbReference>
<evidence type="ECO:0000313" key="2">
    <source>
        <dbReference type="EMBL" id="PKQ69442.1"/>
    </source>
</evidence>
<organism evidence="2 3">
    <name type="scientific">Labilibaculum manganireducens</name>
    <dbReference type="NCBI Taxonomy" id="1940525"/>
    <lineage>
        <taxon>Bacteria</taxon>
        <taxon>Pseudomonadati</taxon>
        <taxon>Bacteroidota</taxon>
        <taxon>Bacteroidia</taxon>
        <taxon>Marinilabiliales</taxon>
        <taxon>Marinifilaceae</taxon>
        <taxon>Labilibaculum</taxon>
    </lineage>
</organism>
<proteinExistence type="predicted"/>
<dbReference type="Proteomes" id="UP000233618">
    <property type="component" value="Unassembled WGS sequence"/>
</dbReference>
<dbReference type="RefSeq" id="WP_101307856.1">
    <property type="nucleotide sequence ID" value="NZ_MVDE01000001.1"/>
</dbReference>